<dbReference type="Proteomes" id="UP001328107">
    <property type="component" value="Unassembled WGS sequence"/>
</dbReference>
<feature type="region of interest" description="Disordered" evidence="1">
    <location>
        <begin position="231"/>
        <end position="254"/>
    </location>
</feature>
<dbReference type="AlphaFoldDB" id="A0AAN5C4N9"/>
<gene>
    <name evidence="2" type="ORF">PMAYCL1PPCAC_07383</name>
</gene>
<name>A0AAN5C4N9_9BILA</name>
<reference evidence="3" key="1">
    <citation type="submission" date="2022-10" db="EMBL/GenBank/DDBJ databases">
        <title>Genome assembly of Pristionchus species.</title>
        <authorList>
            <person name="Yoshida K."/>
            <person name="Sommer R.J."/>
        </authorList>
    </citation>
    <scope>NUCLEOTIDE SEQUENCE [LARGE SCALE GENOMIC DNA]</scope>
    <source>
        <strain evidence="3">RS5460</strain>
    </source>
</reference>
<accession>A0AAN5C4N9</accession>
<dbReference type="EMBL" id="BTRK01000002">
    <property type="protein sequence ID" value="GMR37188.1"/>
    <property type="molecule type" value="Genomic_DNA"/>
</dbReference>
<evidence type="ECO:0000256" key="1">
    <source>
        <dbReference type="SAM" id="MobiDB-lite"/>
    </source>
</evidence>
<evidence type="ECO:0000313" key="2">
    <source>
        <dbReference type="EMBL" id="GMR37188.1"/>
    </source>
</evidence>
<protein>
    <submittedName>
        <fullName evidence="2">Uncharacterized protein</fullName>
    </submittedName>
</protein>
<feature type="non-terminal residue" evidence="2">
    <location>
        <position position="1"/>
    </location>
</feature>
<proteinExistence type="predicted"/>
<sequence>LKNKLPAGFRMSAVEVSDLKRKLRLIKNKLLDPTERNLQQAISMIDDTFATEEVQMSCSRFGITCTPPPIFAVPGYPFVFPESPIDSNPKKSEAPTMTDAYAQTKTLEVLTTSTQTTDTGECCAFGKSALYDTTQANIEKAIELLTEAKSSLSDRGKKRKSDGSLKYSLRSKALPQISTSLCNTVQNSRSSPSTPIGRSNVTHLQRVQQLSERTPMANNMLMTTEKLAVEDGFMSSPEKDNKSDSASGSKRQEGDKFTCDYCCFRGESEHEMFYHECLLLPQMTSPFLCCGTAYKHRGRYVRHRDTVIFTIYISIG</sequence>
<evidence type="ECO:0000313" key="3">
    <source>
        <dbReference type="Proteomes" id="UP001328107"/>
    </source>
</evidence>
<keyword evidence="3" id="KW-1185">Reference proteome</keyword>
<organism evidence="2 3">
    <name type="scientific">Pristionchus mayeri</name>
    <dbReference type="NCBI Taxonomy" id="1317129"/>
    <lineage>
        <taxon>Eukaryota</taxon>
        <taxon>Metazoa</taxon>
        <taxon>Ecdysozoa</taxon>
        <taxon>Nematoda</taxon>
        <taxon>Chromadorea</taxon>
        <taxon>Rhabditida</taxon>
        <taxon>Rhabditina</taxon>
        <taxon>Diplogasteromorpha</taxon>
        <taxon>Diplogasteroidea</taxon>
        <taxon>Neodiplogasteridae</taxon>
        <taxon>Pristionchus</taxon>
    </lineage>
</organism>
<comment type="caution">
    <text evidence="2">The sequence shown here is derived from an EMBL/GenBank/DDBJ whole genome shotgun (WGS) entry which is preliminary data.</text>
</comment>